<dbReference type="EMBL" id="CP035467">
    <property type="protein sequence ID" value="QCW81016.1"/>
    <property type="molecule type" value="Genomic_DNA"/>
</dbReference>
<protein>
    <submittedName>
        <fullName evidence="1">DUF5063 domain-containing protein</fullName>
    </submittedName>
</protein>
<organism evidence="1 2">
    <name type="scientific">Methylotuvimicrobium buryatense</name>
    <name type="common">Methylomicrobium buryatense</name>
    <dbReference type="NCBI Taxonomy" id="95641"/>
    <lineage>
        <taxon>Bacteria</taxon>
        <taxon>Pseudomonadati</taxon>
        <taxon>Pseudomonadota</taxon>
        <taxon>Gammaproteobacteria</taxon>
        <taxon>Methylococcales</taxon>
        <taxon>Methylococcaceae</taxon>
        <taxon>Methylotuvimicrobium</taxon>
    </lineage>
</organism>
<dbReference type="AlphaFoldDB" id="A0A4P9UNG3"/>
<dbReference type="InterPro" id="IPR032025">
    <property type="entry name" value="DUF5063"/>
</dbReference>
<proteinExistence type="predicted"/>
<reference evidence="2" key="1">
    <citation type="journal article" date="2019" name="J. Bacteriol.">
        <title>A Mutagenic Screen Identifies a TonB-Dependent Receptor Required for the Lanthanide Metal Switch in the Type I Methanotroph 'Methylotuvimicrobium buryatense' 5GB1C.</title>
        <authorList>
            <person name="Groom J.D."/>
            <person name="Ford S.M."/>
            <person name="Pesesky M.W."/>
            <person name="Lidstrom M.E."/>
        </authorList>
    </citation>
    <scope>NUCLEOTIDE SEQUENCE [LARGE SCALE GENOMIC DNA]</scope>
    <source>
        <strain evidence="2">5GB1C</strain>
    </source>
</reference>
<keyword evidence="2" id="KW-1185">Reference proteome</keyword>
<sequence>MAATRSITTPNQAMASKPAHIKIQTAIDHFLSIVLNQEDKPEDLGILMSSLDELAYSVRLVGDEFDETDYLDPPETDYPAIRETIKKRFPTLDWYNMATHISEPNGETKLFLRDAIDDLVDIVSDLQKISWRFENTSEDDASWHFQWGYMNTWGRALRFLQLYLHDFWW</sequence>
<dbReference type="Proteomes" id="UP000305881">
    <property type="component" value="Chromosome"/>
</dbReference>
<dbReference type="OrthoDB" id="5565794at2"/>
<dbReference type="InterPro" id="IPR038312">
    <property type="entry name" value="DUF5063_sf"/>
</dbReference>
<dbReference type="Gene3D" id="1.20.120.1550">
    <property type="entry name" value="Protein of unknown function DUF5063"/>
    <property type="match status" value="1"/>
</dbReference>
<evidence type="ECO:0000313" key="2">
    <source>
        <dbReference type="Proteomes" id="UP000305881"/>
    </source>
</evidence>
<dbReference type="STRING" id="675511.GCA_000341735_02771"/>
<dbReference type="KEGG" id="mbur:EQU24_01160"/>
<accession>A0A4P9UNG3</accession>
<gene>
    <name evidence="1" type="ORF">EQU24_01160</name>
</gene>
<evidence type="ECO:0000313" key="1">
    <source>
        <dbReference type="EMBL" id="QCW81016.1"/>
    </source>
</evidence>
<dbReference type="Pfam" id="PF16702">
    <property type="entry name" value="DUF5063"/>
    <property type="match status" value="1"/>
</dbReference>
<name>A0A4P9UNG3_METBY</name>